<evidence type="ECO:0000256" key="9">
    <source>
        <dbReference type="ARBA" id="ARBA00023306"/>
    </source>
</evidence>
<evidence type="ECO:0000313" key="16">
    <source>
        <dbReference type="EMBL" id="AKC95615.1"/>
    </source>
</evidence>
<evidence type="ECO:0000256" key="14">
    <source>
        <dbReference type="SAM" id="Coils"/>
    </source>
</evidence>
<evidence type="ECO:0000256" key="6">
    <source>
        <dbReference type="ARBA" id="ARBA00023110"/>
    </source>
</evidence>
<dbReference type="PATRIC" id="fig|1069640.6.peg.728"/>
<dbReference type="GO" id="GO:0051301">
    <property type="term" value="P:cell division"/>
    <property type="evidence" value="ECO:0007669"/>
    <property type="project" value="UniProtKB-KW"/>
</dbReference>
<dbReference type="Gene3D" id="3.10.50.40">
    <property type="match status" value="1"/>
</dbReference>
<name>A0A0E3ZBN3_9FUSO</name>
<comment type="similarity">
    <text evidence="2 11 13">Belongs to the FKBP-type PPIase family. Tig subfamily.</text>
</comment>
<dbReference type="Gene3D" id="1.10.3120.10">
    <property type="entry name" value="Trigger factor, C-terminal domain"/>
    <property type="match status" value="1"/>
</dbReference>
<feature type="coiled-coil region" evidence="14">
    <location>
        <begin position="363"/>
        <end position="401"/>
    </location>
</feature>
<dbReference type="HOGENOM" id="CLU_033058_3_2_0"/>
<gene>
    <name evidence="11" type="primary">tig</name>
    <name evidence="16" type="ORF">VC03_03690</name>
</gene>
<dbReference type="GO" id="GO:0043022">
    <property type="term" value="F:ribosome binding"/>
    <property type="evidence" value="ECO:0007669"/>
    <property type="project" value="TreeGrafter"/>
</dbReference>
<dbReference type="Gene3D" id="3.30.70.1050">
    <property type="entry name" value="Trigger factor ribosome-binding domain"/>
    <property type="match status" value="1"/>
</dbReference>
<organism evidence="16 17">
    <name type="scientific">Sneathia vaginalis</name>
    <dbReference type="NCBI Taxonomy" id="187101"/>
    <lineage>
        <taxon>Bacteria</taxon>
        <taxon>Fusobacteriati</taxon>
        <taxon>Fusobacteriota</taxon>
        <taxon>Fusobacteriia</taxon>
        <taxon>Fusobacteriales</taxon>
        <taxon>Leptotrichiaceae</taxon>
        <taxon>Sneathia</taxon>
    </lineage>
</organism>
<dbReference type="PANTHER" id="PTHR30560">
    <property type="entry name" value="TRIGGER FACTOR CHAPERONE AND PEPTIDYL-PROLYL CIS/TRANS ISOMERASE"/>
    <property type="match status" value="1"/>
</dbReference>
<dbReference type="NCBIfam" id="TIGR00115">
    <property type="entry name" value="tig"/>
    <property type="match status" value="1"/>
</dbReference>
<dbReference type="InterPro" id="IPR036611">
    <property type="entry name" value="Trigger_fac_ribosome-bd_sf"/>
</dbReference>
<dbReference type="InterPro" id="IPR027304">
    <property type="entry name" value="Trigger_fact/SurA_dom_sf"/>
</dbReference>
<dbReference type="OrthoDB" id="9767721at2"/>
<dbReference type="SUPFAM" id="SSF109998">
    <property type="entry name" value="Triger factor/SurA peptide-binding domain-like"/>
    <property type="match status" value="1"/>
</dbReference>
<dbReference type="InterPro" id="IPR005215">
    <property type="entry name" value="Trig_fac"/>
</dbReference>
<evidence type="ECO:0000256" key="2">
    <source>
        <dbReference type="ARBA" id="ARBA00005464"/>
    </source>
</evidence>
<protein>
    <recommendedName>
        <fullName evidence="4 11">Trigger factor</fullName>
        <shortName evidence="11">TF</shortName>
        <ecNumber evidence="3 11">5.2.1.8</ecNumber>
    </recommendedName>
    <alternativeName>
        <fullName evidence="10 11">PPIase</fullName>
    </alternativeName>
</protein>
<dbReference type="GO" id="GO:0044183">
    <property type="term" value="F:protein folding chaperone"/>
    <property type="evidence" value="ECO:0007669"/>
    <property type="project" value="TreeGrafter"/>
</dbReference>
<dbReference type="InterPro" id="IPR008881">
    <property type="entry name" value="Trigger_fac_ribosome-bd_bac"/>
</dbReference>
<evidence type="ECO:0000256" key="10">
    <source>
        <dbReference type="ARBA" id="ARBA00029986"/>
    </source>
</evidence>
<comment type="domain">
    <text evidence="11">Consists of 3 domains; the N-terminus binds the ribosome, the middle domain has PPIase activity, while the C-terminus has intrinsic chaperone activity on its own.</text>
</comment>
<dbReference type="GO" id="GO:0003755">
    <property type="term" value="F:peptidyl-prolyl cis-trans isomerase activity"/>
    <property type="evidence" value="ECO:0007669"/>
    <property type="project" value="UniProtKB-UniRule"/>
</dbReference>
<dbReference type="RefSeq" id="WP_046328721.1">
    <property type="nucleotide sequence ID" value="NZ_CP011280.1"/>
</dbReference>
<keyword evidence="8 11" id="KW-0413">Isomerase</keyword>
<dbReference type="Pfam" id="PF05697">
    <property type="entry name" value="Trigger_N"/>
    <property type="match status" value="1"/>
</dbReference>
<dbReference type="InterPro" id="IPR046357">
    <property type="entry name" value="PPIase_dom_sf"/>
</dbReference>
<dbReference type="SUPFAM" id="SSF54534">
    <property type="entry name" value="FKBP-like"/>
    <property type="match status" value="1"/>
</dbReference>
<comment type="function">
    <text evidence="11">Involved in protein export. Acts as a chaperone by maintaining the newly synthesized protein in an open conformation. Functions as a peptidyl-prolyl cis-trans isomerase.</text>
</comment>
<keyword evidence="17" id="KW-1185">Reference proteome</keyword>
<evidence type="ECO:0000256" key="5">
    <source>
        <dbReference type="ARBA" id="ARBA00022618"/>
    </source>
</evidence>
<dbReference type="KEGG" id="sns:VC03_03690"/>
<keyword evidence="5 11" id="KW-0132">Cell division</keyword>
<dbReference type="InterPro" id="IPR008880">
    <property type="entry name" value="Trigger_fac_C"/>
</dbReference>
<dbReference type="InterPro" id="IPR037041">
    <property type="entry name" value="Trigger_fac_C_sf"/>
</dbReference>
<evidence type="ECO:0000256" key="11">
    <source>
        <dbReference type="HAMAP-Rule" id="MF_00303"/>
    </source>
</evidence>
<proteinExistence type="inferred from homology"/>
<dbReference type="InterPro" id="IPR001179">
    <property type="entry name" value="PPIase_FKBP_dom"/>
</dbReference>
<keyword evidence="6 11" id="KW-0697">Rotamase</keyword>
<dbReference type="PROSITE" id="PS50059">
    <property type="entry name" value="FKBP_PPIASE"/>
    <property type="match status" value="1"/>
</dbReference>
<dbReference type="GO" id="GO:0051083">
    <property type="term" value="P:'de novo' cotranslational protein folding"/>
    <property type="evidence" value="ECO:0007669"/>
    <property type="project" value="TreeGrafter"/>
</dbReference>
<reference evidence="16 17" key="1">
    <citation type="journal article" date="2012" name="BMC Genomics">
        <title>Genomic sequence analysis and characterization of Sneathia amnii sp. nov.</title>
        <authorList>
            <consortium name="Vaginal Microbiome Consortium (additional members)"/>
            <person name="Harwich M.D.Jr."/>
            <person name="Serrano M.G."/>
            <person name="Fettweis J.M."/>
            <person name="Alves J.M."/>
            <person name="Reimers M.A."/>
            <person name="Buck G.A."/>
            <person name="Jefferson K.K."/>
        </authorList>
    </citation>
    <scope>NUCLEOTIDE SEQUENCE [LARGE SCALE GENOMIC DNA]</scope>
    <source>
        <strain evidence="16 17">SN35</strain>
    </source>
</reference>
<keyword evidence="7 11" id="KW-0143">Chaperone</keyword>
<dbReference type="HAMAP" id="MF_00303">
    <property type="entry name" value="Trigger_factor_Tig"/>
    <property type="match status" value="1"/>
</dbReference>
<dbReference type="GO" id="GO:0005737">
    <property type="term" value="C:cytoplasm"/>
    <property type="evidence" value="ECO:0007669"/>
    <property type="project" value="UniProtKB-SubCell"/>
</dbReference>
<dbReference type="Proteomes" id="UP000033103">
    <property type="component" value="Chromosome"/>
</dbReference>
<evidence type="ECO:0000256" key="3">
    <source>
        <dbReference type="ARBA" id="ARBA00013194"/>
    </source>
</evidence>
<sequence length="425" mass="48900">MYNLELLEKSSAKATIELKGEEFKKVRESIVNEFKNAKIDGFRKGHAPLDVIEKTFGDKINEELFNYVLNSEIKKMVEEKELEVLGQISVENHSLTNDELKVEISFELKPKFELPKYKELGIKEETEEITDEKVEGYLKSIVEREKKLEKSDKKVAENNDTVNINFEGFVDGEAFEGGKAENYNLKLGSHSFIDTFEDQIVGHSVDEEFDVNVVFPEEYHAENLKGKPALFKVKLNSIQVEKLPTVDDEFAKSKGYDTLADYKNSLKAQLELNSENQAKDKKYQEIADKLVETTEMELPVNIVKSEVENQKNALAQQLSMQGLDLKKYLELSGKTEEEFEKDVEDRAQKVVKYNLIIGKIAEIEGIKVEKEEIEKELEKMAAMYKMTLDQLREELQKAKMLENYINQIAGSIFMTKVKEFLVKNN</sequence>
<keyword evidence="9 11" id="KW-0131">Cell cycle</keyword>
<evidence type="ECO:0000256" key="8">
    <source>
        <dbReference type="ARBA" id="ARBA00023235"/>
    </source>
</evidence>
<comment type="subcellular location">
    <subcellularLocation>
        <location evidence="11">Cytoplasm</location>
    </subcellularLocation>
    <text evidence="11">About half TF is bound to the ribosome near the polypeptide exit tunnel while the other half is free in the cytoplasm.</text>
</comment>
<evidence type="ECO:0000256" key="12">
    <source>
        <dbReference type="PROSITE-ProRule" id="PRU00277"/>
    </source>
</evidence>
<evidence type="ECO:0000256" key="4">
    <source>
        <dbReference type="ARBA" id="ARBA00016902"/>
    </source>
</evidence>
<evidence type="ECO:0000256" key="13">
    <source>
        <dbReference type="RuleBase" id="RU003914"/>
    </source>
</evidence>
<dbReference type="Pfam" id="PF05698">
    <property type="entry name" value="Trigger_C"/>
    <property type="match status" value="1"/>
</dbReference>
<comment type="catalytic activity">
    <reaction evidence="1 11 12">
        <text>[protein]-peptidylproline (omega=180) = [protein]-peptidylproline (omega=0)</text>
        <dbReference type="Rhea" id="RHEA:16237"/>
        <dbReference type="Rhea" id="RHEA-COMP:10747"/>
        <dbReference type="Rhea" id="RHEA-COMP:10748"/>
        <dbReference type="ChEBI" id="CHEBI:83833"/>
        <dbReference type="ChEBI" id="CHEBI:83834"/>
        <dbReference type="EC" id="5.2.1.8"/>
    </reaction>
</comment>
<feature type="domain" description="PPIase FKBP-type" evidence="15">
    <location>
        <begin position="159"/>
        <end position="249"/>
    </location>
</feature>
<dbReference type="SUPFAM" id="SSF102735">
    <property type="entry name" value="Trigger factor ribosome-binding domain"/>
    <property type="match status" value="1"/>
</dbReference>
<evidence type="ECO:0000256" key="7">
    <source>
        <dbReference type="ARBA" id="ARBA00023186"/>
    </source>
</evidence>
<dbReference type="GO" id="GO:0015031">
    <property type="term" value="P:protein transport"/>
    <property type="evidence" value="ECO:0007669"/>
    <property type="project" value="UniProtKB-UniRule"/>
</dbReference>
<dbReference type="GO" id="GO:0043335">
    <property type="term" value="P:protein unfolding"/>
    <property type="evidence" value="ECO:0007669"/>
    <property type="project" value="TreeGrafter"/>
</dbReference>
<dbReference type="AlphaFoldDB" id="A0A0E3ZBN3"/>
<evidence type="ECO:0000256" key="1">
    <source>
        <dbReference type="ARBA" id="ARBA00000971"/>
    </source>
</evidence>
<evidence type="ECO:0000259" key="15">
    <source>
        <dbReference type="PROSITE" id="PS50059"/>
    </source>
</evidence>
<dbReference type="Pfam" id="PF00254">
    <property type="entry name" value="FKBP_C"/>
    <property type="match status" value="1"/>
</dbReference>
<accession>A0A0E3ZBN3</accession>
<dbReference type="PIRSF" id="PIRSF003095">
    <property type="entry name" value="Trigger_factor"/>
    <property type="match status" value="1"/>
</dbReference>
<evidence type="ECO:0000313" key="17">
    <source>
        <dbReference type="Proteomes" id="UP000033103"/>
    </source>
</evidence>
<dbReference type="EMBL" id="CP011280">
    <property type="protein sequence ID" value="AKC95615.1"/>
    <property type="molecule type" value="Genomic_DNA"/>
</dbReference>
<keyword evidence="14" id="KW-0175">Coiled coil</keyword>
<keyword evidence="11" id="KW-0963">Cytoplasm</keyword>
<dbReference type="PANTHER" id="PTHR30560:SF3">
    <property type="entry name" value="TRIGGER FACTOR-LIKE PROTEIN TIG, CHLOROPLASTIC"/>
    <property type="match status" value="1"/>
</dbReference>
<dbReference type="FunFam" id="3.10.50.40:FF:000001">
    <property type="entry name" value="Trigger factor"/>
    <property type="match status" value="1"/>
</dbReference>
<dbReference type="STRING" id="187101.VC03_03690"/>
<dbReference type="EC" id="5.2.1.8" evidence="3 11"/>